<proteinExistence type="predicted"/>
<dbReference type="OrthoDB" id="4427708at2"/>
<dbReference type="RefSeq" id="WP_139464454.1">
    <property type="nucleotide sequence ID" value="NZ_VDHJ01000001.1"/>
</dbReference>
<comment type="caution">
    <text evidence="1">The sequence shown here is derived from an EMBL/GenBank/DDBJ whole genome shotgun (WGS) entry which is preliminary data.</text>
</comment>
<protein>
    <submittedName>
        <fullName evidence="1">Uncharacterized protein</fullName>
    </submittedName>
</protein>
<reference evidence="1 2" key="1">
    <citation type="submission" date="2019-06" db="EMBL/GenBank/DDBJ databases">
        <authorList>
            <person name="Li J."/>
        </authorList>
    </citation>
    <scope>NUCLEOTIDE SEQUENCE [LARGE SCALE GENOMIC DNA]</scope>
    <source>
        <strain evidence="1 2">LMG 28165</strain>
    </source>
</reference>
<dbReference type="Proteomes" id="UP000312032">
    <property type="component" value="Unassembled WGS sequence"/>
</dbReference>
<evidence type="ECO:0000313" key="1">
    <source>
        <dbReference type="EMBL" id="TNM00456.1"/>
    </source>
</evidence>
<dbReference type="AlphaFoldDB" id="A0A5C4U6F0"/>
<keyword evidence="2" id="KW-1185">Reference proteome</keyword>
<accession>A0A5C4U6F0</accession>
<organism evidence="1 2">
    <name type="scientific">Corynebacterium tapiri</name>
    <dbReference type="NCBI Taxonomy" id="1448266"/>
    <lineage>
        <taxon>Bacteria</taxon>
        <taxon>Bacillati</taxon>
        <taxon>Actinomycetota</taxon>
        <taxon>Actinomycetes</taxon>
        <taxon>Mycobacteriales</taxon>
        <taxon>Corynebacteriaceae</taxon>
        <taxon>Corynebacterium</taxon>
    </lineage>
</organism>
<name>A0A5C4U6F0_9CORY</name>
<sequence length="119" mass="12992">MGFLARWLNSEKLPELPEEALIADHARAEVRTAAGYVIVVLATDAAPAVARACRQRQPIQLRGGDRHVTITPVPRSRKVALDPEHGWIIPITDPICTALAAMTSTPHTFEFDGLAFVVE</sequence>
<gene>
    <name evidence="1" type="ORF">FHE74_00455</name>
</gene>
<dbReference type="EMBL" id="VDHJ01000001">
    <property type="protein sequence ID" value="TNM00456.1"/>
    <property type="molecule type" value="Genomic_DNA"/>
</dbReference>
<evidence type="ECO:0000313" key="2">
    <source>
        <dbReference type="Proteomes" id="UP000312032"/>
    </source>
</evidence>